<evidence type="ECO:0000313" key="1">
    <source>
        <dbReference type="EMBL" id="MPN11337.1"/>
    </source>
</evidence>
<organism evidence="1">
    <name type="scientific">bioreactor metagenome</name>
    <dbReference type="NCBI Taxonomy" id="1076179"/>
    <lineage>
        <taxon>unclassified sequences</taxon>
        <taxon>metagenomes</taxon>
        <taxon>ecological metagenomes</taxon>
    </lineage>
</organism>
<reference evidence="1" key="1">
    <citation type="submission" date="2019-08" db="EMBL/GenBank/DDBJ databases">
        <authorList>
            <person name="Kucharzyk K."/>
            <person name="Murdoch R.W."/>
            <person name="Higgins S."/>
            <person name="Loffler F."/>
        </authorList>
    </citation>
    <scope>NUCLEOTIDE SEQUENCE</scope>
</reference>
<dbReference type="EMBL" id="VSSQ01057541">
    <property type="protein sequence ID" value="MPN11337.1"/>
    <property type="molecule type" value="Genomic_DNA"/>
</dbReference>
<proteinExistence type="predicted"/>
<comment type="caution">
    <text evidence="1">The sequence shown here is derived from an EMBL/GenBank/DDBJ whole genome shotgun (WGS) entry which is preliminary data.</text>
</comment>
<sequence>MRDARAALFFQVAARRGRQQLVVGDRPVQQFEQLFRRIFRAAPKLPGNAGQAQQRKVAAVFPGDQPERFDRFGGELFGFHLPQGFSERNSG</sequence>
<gene>
    <name evidence="1" type="ORF">SDC9_158638</name>
</gene>
<dbReference type="AlphaFoldDB" id="A0A645FAQ3"/>
<name>A0A645FAQ3_9ZZZZ</name>
<protein>
    <submittedName>
        <fullName evidence="1">Uncharacterized protein</fullName>
    </submittedName>
</protein>
<accession>A0A645FAQ3</accession>